<feature type="transmembrane region" description="Helical" evidence="1">
    <location>
        <begin position="121"/>
        <end position="145"/>
    </location>
</feature>
<dbReference type="Pfam" id="PF04307">
    <property type="entry name" value="YdjM"/>
    <property type="match status" value="1"/>
</dbReference>
<dbReference type="AlphaFoldDB" id="E3GWT2"/>
<dbReference type="OrthoDB" id="118042at2157"/>
<keyword evidence="1" id="KW-0812">Transmembrane</keyword>
<feature type="transmembrane region" description="Helical" evidence="1">
    <location>
        <begin position="88"/>
        <end position="109"/>
    </location>
</feature>
<dbReference type="GO" id="GO:0016787">
    <property type="term" value="F:hydrolase activity"/>
    <property type="evidence" value="ECO:0007669"/>
    <property type="project" value="UniProtKB-KW"/>
</dbReference>
<dbReference type="InterPro" id="IPR007404">
    <property type="entry name" value="YdjM-like"/>
</dbReference>
<keyword evidence="3" id="KW-1185">Reference proteome</keyword>
<evidence type="ECO:0000313" key="2">
    <source>
        <dbReference type="EMBL" id="ADP78001.1"/>
    </source>
</evidence>
<feature type="transmembrane region" description="Helical" evidence="1">
    <location>
        <begin position="193"/>
        <end position="212"/>
    </location>
</feature>
<feature type="transmembrane region" description="Helical" evidence="1">
    <location>
        <begin position="46"/>
        <end position="62"/>
    </location>
</feature>
<keyword evidence="1" id="KW-1133">Transmembrane helix</keyword>
<accession>E3GWT2</accession>
<feature type="transmembrane region" description="Helical" evidence="1">
    <location>
        <begin position="12"/>
        <end position="34"/>
    </location>
</feature>
<name>E3GWT2_METFV</name>
<feature type="transmembrane region" description="Helical" evidence="1">
    <location>
        <begin position="151"/>
        <end position="172"/>
    </location>
</feature>
<dbReference type="HOGENOM" id="CLU_1140581_0_0_2"/>
<proteinExistence type="predicted"/>
<keyword evidence="1" id="KW-0472">Membrane</keyword>
<organism evidence="2 3">
    <name type="scientific">Methanothermus fervidus (strain ATCC 43054 / DSM 2088 / JCM 10308 / V24 S)</name>
    <dbReference type="NCBI Taxonomy" id="523846"/>
    <lineage>
        <taxon>Archaea</taxon>
        <taxon>Methanobacteriati</taxon>
        <taxon>Methanobacteriota</taxon>
        <taxon>Methanomada group</taxon>
        <taxon>Methanobacteria</taxon>
        <taxon>Methanobacteriales</taxon>
        <taxon>Methanothermaceae</taxon>
        <taxon>Methanothermus</taxon>
    </lineage>
</organism>
<keyword evidence="2" id="KW-0378">Hydrolase</keyword>
<evidence type="ECO:0000313" key="3">
    <source>
        <dbReference type="Proteomes" id="UP000002315"/>
    </source>
</evidence>
<evidence type="ECO:0000256" key="1">
    <source>
        <dbReference type="SAM" id="Phobius"/>
    </source>
</evidence>
<feature type="transmembrane region" description="Helical" evidence="1">
    <location>
        <begin position="67"/>
        <end position="82"/>
    </location>
</feature>
<dbReference type="KEGG" id="mfv:Mfer_1215"/>
<sequence length="218" mass="25350">MPSYKKHVIFSFIMILPFINSPITPFFAIIGSMLPDLDHVVKKKKTISIIIVGLLFLTLSYFYKKLIFISCSLLSLGLFFYFSKHRGISHSLFGTIFIPTLLTIFIFYVQNFFQHKIANILVLLFLVAIVFKLRFLPFFALYLFLFEKSCLNLTFMDIFLPLSIGYLSHIILDGFTPHGIKFLYPLSKKRFKKGLSIILLILWIVYSYKLLLTKFPAS</sequence>
<dbReference type="STRING" id="523846.Mfer_1215"/>
<reference evidence="2 3" key="1">
    <citation type="journal article" date="2010" name="Stand. Genomic Sci.">
        <title>Complete genome sequence of Methanothermus fervidus type strain (V24S).</title>
        <authorList>
            <person name="Anderson I."/>
            <person name="Djao O.D."/>
            <person name="Misra M."/>
            <person name="Chertkov O."/>
            <person name="Nolan M."/>
            <person name="Lucas S."/>
            <person name="Lapidus A."/>
            <person name="Del Rio T.G."/>
            <person name="Tice H."/>
            <person name="Cheng J.F."/>
            <person name="Tapia R."/>
            <person name="Han C."/>
            <person name="Goodwin L."/>
            <person name="Pitluck S."/>
            <person name="Liolios K."/>
            <person name="Ivanova N."/>
            <person name="Mavromatis K."/>
            <person name="Mikhailova N."/>
            <person name="Pati A."/>
            <person name="Brambilla E."/>
            <person name="Chen A."/>
            <person name="Palaniappan K."/>
            <person name="Land M."/>
            <person name="Hauser L."/>
            <person name="Chang Y.J."/>
            <person name="Jeffries C.D."/>
            <person name="Sikorski J."/>
            <person name="Spring S."/>
            <person name="Rohde M."/>
            <person name="Eichinger K."/>
            <person name="Huber H."/>
            <person name="Wirth R."/>
            <person name="Goker M."/>
            <person name="Detter J.C."/>
            <person name="Woyke T."/>
            <person name="Bristow J."/>
            <person name="Eisen J.A."/>
            <person name="Markowitz V."/>
            <person name="Hugenholtz P."/>
            <person name="Klenk H.P."/>
            <person name="Kyrpides N.C."/>
        </authorList>
    </citation>
    <scope>NUCLEOTIDE SEQUENCE [LARGE SCALE GENOMIC DNA]</scope>
    <source>
        <strain evidence="3">ATCC 43054 / DSM 2088 / JCM 10308 / V24 S</strain>
    </source>
</reference>
<dbReference type="Proteomes" id="UP000002315">
    <property type="component" value="Chromosome"/>
</dbReference>
<protein>
    <submittedName>
        <fullName evidence="2">Membrane-bound metal-dependent hydrolase</fullName>
    </submittedName>
</protein>
<dbReference type="EMBL" id="CP002278">
    <property type="protein sequence ID" value="ADP78001.1"/>
    <property type="molecule type" value="Genomic_DNA"/>
</dbReference>
<gene>
    <name evidence="2" type="ordered locus">Mfer_1215</name>
</gene>